<evidence type="ECO:0000256" key="1">
    <source>
        <dbReference type="SAM" id="Coils"/>
    </source>
</evidence>
<dbReference type="SUPFAM" id="SSF47413">
    <property type="entry name" value="lambda repressor-like DNA-binding domains"/>
    <property type="match status" value="1"/>
</dbReference>
<dbReference type="OrthoDB" id="961302at2"/>
<gene>
    <name evidence="2" type="ORF">FPE01S_02_01160</name>
</gene>
<protein>
    <submittedName>
        <fullName evidence="2">Putative DNA-binding protein</fullName>
    </submittedName>
</protein>
<dbReference type="Proteomes" id="UP000033121">
    <property type="component" value="Unassembled WGS sequence"/>
</dbReference>
<evidence type="ECO:0000313" key="3">
    <source>
        <dbReference type="Proteomes" id="UP000033121"/>
    </source>
</evidence>
<dbReference type="CDD" id="cd00093">
    <property type="entry name" value="HTH_XRE"/>
    <property type="match status" value="1"/>
</dbReference>
<evidence type="ECO:0000313" key="2">
    <source>
        <dbReference type="EMBL" id="GAO43011.1"/>
    </source>
</evidence>
<comment type="caution">
    <text evidence="2">The sequence shown here is derived from an EMBL/GenBank/DDBJ whole genome shotgun (WGS) entry which is preliminary data.</text>
</comment>
<dbReference type="InterPro" id="IPR010982">
    <property type="entry name" value="Lambda_DNA-bd_dom_sf"/>
</dbReference>
<feature type="coiled-coil region" evidence="1">
    <location>
        <begin position="50"/>
        <end position="85"/>
    </location>
</feature>
<dbReference type="STRING" id="1220578.FPE01S_02_01160"/>
<dbReference type="EMBL" id="BBWV01000002">
    <property type="protein sequence ID" value="GAO43011.1"/>
    <property type="molecule type" value="Genomic_DNA"/>
</dbReference>
<organism evidence="2 3">
    <name type="scientific">Flavihumibacter petaseus NBRC 106054</name>
    <dbReference type="NCBI Taxonomy" id="1220578"/>
    <lineage>
        <taxon>Bacteria</taxon>
        <taxon>Pseudomonadati</taxon>
        <taxon>Bacteroidota</taxon>
        <taxon>Chitinophagia</taxon>
        <taxon>Chitinophagales</taxon>
        <taxon>Chitinophagaceae</taxon>
        <taxon>Flavihumibacter</taxon>
    </lineage>
</organism>
<dbReference type="InterPro" id="IPR001387">
    <property type="entry name" value="Cro/C1-type_HTH"/>
</dbReference>
<keyword evidence="2" id="KW-0238">DNA-binding</keyword>
<dbReference type="AlphaFoldDB" id="A0A0E9N061"/>
<name>A0A0E9N061_9BACT</name>
<dbReference type="GO" id="GO:0003677">
    <property type="term" value="F:DNA binding"/>
    <property type="evidence" value="ECO:0007669"/>
    <property type="project" value="UniProtKB-KW"/>
</dbReference>
<proteinExistence type="predicted"/>
<sequence>MEALNIRKGTGKVTVSASRGVKKKSVSGKITKAAPKRKIIISQEAYDLTMQEIDNLMKRGERNLNASERKRLASLAEAAESFEDQHDPLPLPSSLPDIIRMRLVQLHINQNFAAKLLGVSDAKFSLIMNGKQKPDVQFIKAVHEKLSVDANVILKAI</sequence>
<dbReference type="RefSeq" id="WP_052955696.1">
    <property type="nucleotide sequence ID" value="NZ_BBWV01000002.1"/>
</dbReference>
<keyword evidence="3" id="KW-1185">Reference proteome</keyword>
<reference evidence="2 3" key="1">
    <citation type="submission" date="2015-04" db="EMBL/GenBank/DDBJ databases">
        <title>Whole genome shotgun sequence of Flavihumibacter petaseus NBRC 106054.</title>
        <authorList>
            <person name="Miyazawa S."/>
            <person name="Hosoyama A."/>
            <person name="Hashimoto M."/>
            <person name="Noguchi M."/>
            <person name="Tsuchikane K."/>
            <person name="Ohji S."/>
            <person name="Yamazoe A."/>
            <person name="Ichikawa N."/>
            <person name="Kimura A."/>
            <person name="Fujita N."/>
        </authorList>
    </citation>
    <scope>NUCLEOTIDE SEQUENCE [LARGE SCALE GENOMIC DNA]</scope>
    <source>
        <strain evidence="2 3">NBRC 106054</strain>
    </source>
</reference>
<accession>A0A0E9N061</accession>
<keyword evidence="1" id="KW-0175">Coiled coil</keyword>